<dbReference type="GeneID" id="20528689"/>
<dbReference type="Gene3D" id="2.40.50.700">
    <property type="match status" value="1"/>
</dbReference>
<evidence type="ECO:0000256" key="4">
    <source>
        <dbReference type="SAM" id="MobiDB-lite"/>
    </source>
</evidence>
<name>A0A058Z6K9_FONAL</name>
<feature type="compositionally biased region" description="Acidic residues" evidence="4">
    <location>
        <begin position="1531"/>
        <end position="1542"/>
    </location>
</feature>
<comment type="cofactor">
    <cofactor evidence="1">
        <name>Mg(2+)</name>
        <dbReference type="ChEBI" id="CHEBI:18420"/>
    </cofactor>
</comment>
<organism evidence="6">
    <name type="scientific">Fonticula alba</name>
    <name type="common">Slime mold</name>
    <dbReference type="NCBI Taxonomy" id="691883"/>
    <lineage>
        <taxon>Eukaryota</taxon>
        <taxon>Rotosphaerida</taxon>
        <taxon>Fonticulaceae</taxon>
        <taxon>Fonticula</taxon>
    </lineage>
</organism>
<evidence type="ECO:0000313" key="6">
    <source>
        <dbReference type="EMBL" id="KCV69543.1"/>
    </source>
</evidence>
<dbReference type="InterPro" id="IPR050180">
    <property type="entry name" value="RNR_Ribonuclease"/>
</dbReference>
<sequence>MAPPASGPASPAGGPGETLSTLSLVNKRAQVGQLSLLRCFDVDRSAEATAATGGLLPLGASDGFQTPAPATAASLAKSSTTSGSGGFTVGQLYLRRDLLCGFHLCGTCYQVSAAGTGSTARVVIPTVQAIQAFFFNFWSDNNNMADHYYVSQTALRIIENLLGSSERDSIIKMALNSPGSMSFYPNEMSVFTHPKVADTDRLLDHFGTGTDSSPTLPSDIFCAVATIALAGFLQEHLNANRKSTVEVTIVHTEAELPLLEMAIQVAGTRPALALLPLETYVQERLGLSTDVIARLPDGSKTLPASKTGADPIIYYPPYWSPGQLDQFAGFTATGTLSVSANRSRSVATVDLSARDYERLRHLSIAPSAGQREILARMPVGLVRTGAESLASDLTVSSAERAGSDAPPREGENDEDVAVDEIESDSSHMRFLIVGMDFRNRALHGDRVIIAPLPRAEWLELEQVACPRLRGYLTRYRGLPQARVVGIAARSRVPLTAVLKPASGSFGHEVHLGTKVFQAVPADRRLPVMNVCLAGARATRLLEAPGGHRFVLTVSSWPVTSRLPNALFVRELGPSHTKSSRLLALLTEYGLLHESHFEALASLGSEEDMYGPLRDIAQLLGSQSSVHDRDVLHADGRLALSSDIGDSFGCAQRWDMTSLLDPFCIDPPGCTDIDDSLSVRLVTAIPRVSCQPVAGRPDSEQILYAGPLGELVPTYAGSVPEVTRWSDAEGANVRGLHTDQREGLLVEMGVHISDVTSMILSDSPLDLHARIRTATIYFQDFSLPMLPRVLSSGLLSQLPGQTRPAFSSFFYFRLQDLAPLRRDPPRAGELLPVLRPVAVRFARTRIASRMSFSYGEAQQVVSQYFARADPKAIAVQPDDRTYLPADRPFRPAERLAPPAGVAPGDTRPEQRTSVLNALLLMMRLYRQLSATRARLGGLQLSAIPLKFEVKSRAAMADMLSDETSLDGVSQESENELERLIAEFMIFTNCQVAEYISGAFARMGGRMGGSLVRVHRFQTQTENAGLAAALRALGYDIDGRTATAFSFMFTDLQQRLRDSHQEDAPSILAVLGQLALTRFLPAEYVDSSAPEFSAAAAGKKKRPDGEEDPLGPFGHFGLGVRMYTHFTAPIRRYPDIIVHRQLLAAMVISAGSLAAGIPPAEPLPESLAVGLLEREPLLRECLSSSRQVRFTEPAPDATGPTEEADGIVKASTGVTKSGPEAVVAFGSNQLHLFAQFLNEKSKAIKYAGFESRRLEMALFLQDLLKRYGRIVLPAVISRFVANDDTDSPALNHIQLSIPSLGISDRLSLPLVDGVPSVVLGPGGAGARPLSEWVLSADTARLAPRDPGAGRGLQVLDWVLVSVGFSARETAGGSPAAKGLDAPQRPTGEEGALVEVDLGSVVRPVPRPYFTLVGRLDDASRSLISRVPELGQTSDLATVQRVCGARVADKAEAAPPAPAGLPGPAVVVQAPLASDRPTLSRTKRRKEAALSSAASNSVYATLRQLHQALDQTRVFHSAFAAPGLSQTALPSEAQVEEEAPEPADG</sequence>
<proteinExistence type="predicted"/>
<dbReference type="SMART" id="SM00955">
    <property type="entry name" value="RNB"/>
    <property type="match status" value="1"/>
</dbReference>
<keyword evidence="3" id="KW-0460">Magnesium</keyword>
<feature type="region of interest" description="Disordered" evidence="4">
    <location>
        <begin position="393"/>
        <end position="415"/>
    </location>
</feature>
<evidence type="ECO:0000256" key="1">
    <source>
        <dbReference type="ARBA" id="ARBA00001946"/>
    </source>
</evidence>
<dbReference type="InterPro" id="IPR012340">
    <property type="entry name" value="NA-bd_OB-fold"/>
</dbReference>
<dbReference type="InterPro" id="IPR001900">
    <property type="entry name" value="RNase_II/R"/>
</dbReference>
<dbReference type="OrthoDB" id="372421at2759"/>
<keyword evidence="7" id="KW-1185">Reference proteome</keyword>
<dbReference type="Proteomes" id="UP000030693">
    <property type="component" value="Unassembled WGS sequence"/>
</dbReference>
<dbReference type="Pfam" id="PF00773">
    <property type="entry name" value="RNB"/>
    <property type="match status" value="1"/>
</dbReference>
<dbReference type="STRING" id="691883.A0A058Z6K9"/>
<gene>
    <name evidence="6" type="ORF">H696_03964</name>
</gene>
<dbReference type="InterPro" id="IPR041505">
    <property type="entry name" value="Dis3_CSD2"/>
</dbReference>
<dbReference type="RefSeq" id="XP_009496108.1">
    <property type="nucleotide sequence ID" value="XM_009497833.1"/>
</dbReference>
<evidence type="ECO:0000256" key="2">
    <source>
        <dbReference type="ARBA" id="ARBA00016366"/>
    </source>
</evidence>
<reference evidence="6" key="1">
    <citation type="submission" date="2013-04" db="EMBL/GenBank/DDBJ databases">
        <title>The Genome Sequence of Fonticula alba ATCC 38817.</title>
        <authorList>
            <consortium name="The Broad Institute Genomics Platform"/>
            <person name="Russ C."/>
            <person name="Cuomo C."/>
            <person name="Burger G."/>
            <person name="Gray M.W."/>
            <person name="Holland P.W.H."/>
            <person name="King N."/>
            <person name="Lang F.B.F."/>
            <person name="Roger A.J."/>
            <person name="Ruiz-Trillo I."/>
            <person name="Brown M."/>
            <person name="Walker B."/>
            <person name="Young S."/>
            <person name="Zeng Q."/>
            <person name="Gargeya S."/>
            <person name="Fitzgerald M."/>
            <person name="Haas B."/>
            <person name="Abouelleil A."/>
            <person name="Allen A.W."/>
            <person name="Alvarado L."/>
            <person name="Arachchi H.M."/>
            <person name="Berlin A.M."/>
            <person name="Chapman S.B."/>
            <person name="Gainer-Dewar J."/>
            <person name="Goldberg J."/>
            <person name="Griggs A."/>
            <person name="Gujja S."/>
            <person name="Hansen M."/>
            <person name="Howarth C."/>
            <person name="Imamovic A."/>
            <person name="Ireland A."/>
            <person name="Larimer J."/>
            <person name="McCowan C."/>
            <person name="Murphy C."/>
            <person name="Pearson M."/>
            <person name="Poon T.W."/>
            <person name="Priest M."/>
            <person name="Roberts A."/>
            <person name="Saif S."/>
            <person name="Shea T."/>
            <person name="Sisk P."/>
            <person name="Sykes S."/>
            <person name="Wortman J."/>
            <person name="Nusbaum C."/>
            <person name="Birren B."/>
        </authorList>
    </citation>
    <scope>NUCLEOTIDE SEQUENCE [LARGE SCALE GENOMIC DNA]</scope>
    <source>
        <strain evidence="6">ATCC 38817</strain>
    </source>
</reference>
<feature type="region of interest" description="Disordered" evidence="4">
    <location>
        <begin position="1523"/>
        <end position="1542"/>
    </location>
</feature>
<accession>A0A058Z6K9</accession>
<dbReference type="EMBL" id="KB932206">
    <property type="protein sequence ID" value="KCV69543.1"/>
    <property type="molecule type" value="Genomic_DNA"/>
</dbReference>
<feature type="domain" description="RNB" evidence="5">
    <location>
        <begin position="652"/>
        <end position="1146"/>
    </location>
</feature>
<dbReference type="Gene3D" id="2.40.50.690">
    <property type="match status" value="1"/>
</dbReference>
<dbReference type="Pfam" id="PF17849">
    <property type="entry name" value="OB_Dis3"/>
    <property type="match status" value="1"/>
</dbReference>
<evidence type="ECO:0000256" key="3">
    <source>
        <dbReference type="ARBA" id="ARBA00022842"/>
    </source>
</evidence>
<evidence type="ECO:0000313" key="7">
    <source>
        <dbReference type="Proteomes" id="UP000030693"/>
    </source>
</evidence>
<dbReference type="SUPFAM" id="SSF50249">
    <property type="entry name" value="Nucleic acid-binding proteins"/>
    <property type="match status" value="2"/>
</dbReference>
<dbReference type="PANTHER" id="PTHR23355">
    <property type="entry name" value="RIBONUCLEASE"/>
    <property type="match status" value="1"/>
</dbReference>
<evidence type="ECO:0000259" key="5">
    <source>
        <dbReference type="SMART" id="SM00955"/>
    </source>
</evidence>
<dbReference type="InterPro" id="IPR022966">
    <property type="entry name" value="RNase_II/R_CS"/>
</dbReference>
<dbReference type="GO" id="GO:0000175">
    <property type="term" value="F:3'-5'-RNA exonuclease activity"/>
    <property type="evidence" value="ECO:0007669"/>
    <property type="project" value="TreeGrafter"/>
</dbReference>
<protein>
    <recommendedName>
        <fullName evidence="2">DIS3-like exonuclease 1</fullName>
    </recommendedName>
</protein>
<dbReference type="PANTHER" id="PTHR23355:SF30">
    <property type="entry name" value="DIS3-LIKE EXONUCLEASE 1"/>
    <property type="match status" value="1"/>
</dbReference>
<dbReference type="GO" id="GO:0003723">
    <property type="term" value="F:RNA binding"/>
    <property type="evidence" value="ECO:0007669"/>
    <property type="project" value="InterPro"/>
</dbReference>
<dbReference type="eggNOG" id="KOG2102">
    <property type="taxonomic scope" value="Eukaryota"/>
</dbReference>
<dbReference type="GO" id="GO:0006402">
    <property type="term" value="P:mRNA catabolic process"/>
    <property type="evidence" value="ECO:0007669"/>
    <property type="project" value="TreeGrafter"/>
</dbReference>
<dbReference type="PROSITE" id="PS01175">
    <property type="entry name" value="RIBONUCLEASE_II"/>
    <property type="match status" value="1"/>
</dbReference>